<evidence type="ECO:0000256" key="8">
    <source>
        <dbReference type="PROSITE-ProRule" id="PRU00433"/>
    </source>
</evidence>
<dbReference type="Proteomes" id="UP000538666">
    <property type="component" value="Unassembled WGS sequence"/>
</dbReference>
<organism evidence="11 12">
    <name type="scientific">Silvibacterium bohemicum</name>
    <dbReference type="NCBI Taxonomy" id="1577686"/>
    <lineage>
        <taxon>Bacteria</taxon>
        <taxon>Pseudomonadati</taxon>
        <taxon>Acidobacteriota</taxon>
        <taxon>Terriglobia</taxon>
        <taxon>Terriglobales</taxon>
        <taxon>Acidobacteriaceae</taxon>
        <taxon>Silvibacterium</taxon>
    </lineage>
</organism>
<keyword evidence="4 8" id="KW-0479">Metal-binding</keyword>
<dbReference type="GO" id="GO:0020037">
    <property type="term" value="F:heme binding"/>
    <property type="evidence" value="ECO:0007669"/>
    <property type="project" value="InterPro"/>
</dbReference>
<evidence type="ECO:0000256" key="2">
    <source>
        <dbReference type="ARBA" id="ARBA00008156"/>
    </source>
</evidence>
<name>A0A841K3R2_9BACT</name>
<dbReference type="PROSITE" id="PS51007">
    <property type="entry name" value="CYTC"/>
    <property type="match status" value="1"/>
</dbReference>
<evidence type="ECO:0000256" key="7">
    <source>
        <dbReference type="ARBA" id="ARBA00023004"/>
    </source>
</evidence>
<accession>A0A841K3R2</accession>
<protein>
    <submittedName>
        <fullName evidence="11">Quinoprotein glucose dehydrogenase</fullName>
        <ecNumber evidence="11">1.1.5.2</ecNumber>
    </submittedName>
</protein>
<dbReference type="Pfam" id="PF01011">
    <property type="entry name" value="PQQ"/>
    <property type="match status" value="2"/>
</dbReference>
<dbReference type="InterPro" id="IPR002372">
    <property type="entry name" value="PQQ_rpt_dom"/>
</dbReference>
<reference evidence="11 12" key="1">
    <citation type="submission" date="2020-08" db="EMBL/GenBank/DDBJ databases">
        <title>Genomic Encyclopedia of Type Strains, Phase IV (KMG-IV): sequencing the most valuable type-strain genomes for metagenomic binning, comparative biology and taxonomic classification.</title>
        <authorList>
            <person name="Goeker M."/>
        </authorList>
    </citation>
    <scope>NUCLEOTIDE SEQUENCE [LARGE SCALE GENOMIC DNA]</scope>
    <source>
        <strain evidence="11 12">DSM 103733</strain>
    </source>
</reference>
<dbReference type="GO" id="GO:0009055">
    <property type="term" value="F:electron transfer activity"/>
    <property type="evidence" value="ECO:0007669"/>
    <property type="project" value="InterPro"/>
</dbReference>
<gene>
    <name evidence="11" type="ORF">HNQ77_004558</name>
</gene>
<keyword evidence="7 8" id="KW-0408">Iron</keyword>
<dbReference type="EMBL" id="JACHEK010000010">
    <property type="protein sequence ID" value="MBB6146579.1"/>
    <property type="molecule type" value="Genomic_DNA"/>
</dbReference>
<feature type="chain" id="PRO_5032445230" evidence="9">
    <location>
        <begin position="32"/>
        <end position="717"/>
    </location>
</feature>
<evidence type="ECO:0000256" key="3">
    <source>
        <dbReference type="ARBA" id="ARBA00022617"/>
    </source>
</evidence>
<dbReference type="SMART" id="SM00564">
    <property type="entry name" value="PQQ"/>
    <property type="match status" value="5"/>
</dbReference>
<evidence type="ECO:0000256" key="9">
    <source>
        <dbReference type="SAM" id="SignalP"/>
    </source>
</evidence>
<keyword evidence="3 8" id="KW-0349">Heme</keyword>
<evidence type="ECO:0000256" key="1">
    <source>
        <dbReference type="ARBA" id="ARBA00001931"/>
    </source>
</evidence>
<dbReference type="RefSeq" id="WP_050060386.1">
    <property type="nucleotide sequence ID" value="NZ_JACHEK010000010.1"/>
</dbReference>
<dbReference type="PANTHER" id="PTHR32303:SF4">
    <property type="entry name" value="QUINOPROTEIN GLUCOSE DEHYDROGENASE"/>
    <property type="match status" value="1"/>
</dbReference>
<keyword evidence="5 9" id="KW-0732">Signal</keyword>
<comment type="similarity">
    <text evidence="2">Belongs to the bacterial PQQ dehydrogenase family.</text>
</comment>
<evidence type="ECO:0000313" key="11">
    <source>
        <dbReference type="EMBL" id="MBB6146579.1"/>
    </source>
</evidence>
<dbReference type="CDD" id="cd10280">
    <property type="entry name" value="PQQ_mGDH"/>
    <property type="match status" value="1"/>
</dbReference>
<comment type="caution">
    <text evidence="11">The sequence shown here is derived from an EMBL/GenBank/DDBJ whole genome shotgun (WGS) entry which is preliminary data.</text>
</comment>
<keyword evidence="12" id="KW-1185">Reference proteome</keyword>
<dbReference type="Gene3D" id="2.140.10.10">
    <property type="entry name" value="Quinoprotein alcohol dehydrogenase-like superfamily"/>
    <property type="match status" value="2"/>
</dbReference>
<proteinExistence type="inferred from homology"/>
<dbReference type="InterPro" id="IPR009056">
    <property type="entry name" value="Cyt_c-like_dom"/>
</dbReference>
<dbReference type="Gene3D" id="1.10.760.10">
    <property type="entry name" value="Cytochrome c-like domain"/>
    <property type="match status" value="1"/>
</dbReference>
<dbReference type="SUPFAM" id="SSF46626">
    <property type="entry name" value="Cytochrome c"/>
    <property type="match status" value="1"/>
</dbReference>
<feature type="signal peptide" evidence="9">
    <location>
        <begin position="1"/>
        <end position="31"/>
    </location>
</feature>
<evidence type="ECO:0000256" key="6">
    <source>
        <dbReference type="ARBA" id="ARBA00023002"/>
    </source>
</evidence>
<dbReference type="PANTHER" id="PTHR32303">
    <property type="entry name" value="QUINOPROTEIN ALCOHOL DEHYDROGENASE (CYTOCHROME C)"/>
    <property type="match status" value="1"/>
</dbReference>
<dbReference type="OrthoDB" id="9794322at2"/>
<dbReference type="AlphaFoldDB" id="A0A841K3R2"/>
<dbReference type="InterPro" id="IPR011047">
    <property type="entry name" value="Quinoprotein_ADH-like_sf"/>
</dbReference>
<dbReference type="InterPro" id="IPR017511">
    <property type="entry name" value="PQQ_mDH"/>
</dbReference>
<feature type="domain" description="Cytochrome c" evidence="10">
    <location>
        <begin position="478"/>
        <end position="554"/>
    </location>
</feature>
<evidence type="ECO:0000256" key="5">
    <source>
        <dbReference type="ARBA" id="ARBA00022729"/>
    </source>
</evidence>
<dbReference type="EC" id="1.1.5.2" evidence="11"/>
<dbReference type="PROSITE" id="PS51257">
    <property type="entry name" value="PROKAR_LIPOPROTEIN"/>
    <property type="match status" value="1"/>
</dbReference>
<dbReference type="GO" id="GO:0046872">
    <property type="term" value="F:metal ion binding"/>
    <property type="evidence" value="ECO:0007669"/>
    <property type="project" value="UniProtKB-KW"/>
</dbReference>
<dbReference type="GO" id="GO:0048038">
    <property type="term" value="F:quinone binding"/>
    <property type="evidence" value="ECO:0007669"/>
    <property type="project" value="InterPro"/>
</dbReference>
<dbReference type="SUPFAM" id="SSF50998">
    <property type="entry name" value="Quinoprotein alcohol dehydrogenase-like"/>
    <property type="match status" value="1"/>
</dbReference>
<evidence type="ECO:0000313" key="12">
    <source>
        <dbReference type="Proteomes" id="UP000538666"/>
    </source>
</evidence>
<keyword evidence="6 11" id="KW-0560">Oxidoreductase</keyword>
<dbReference type="GO" id="GO:0016020">
    <property type="term" value="C:membrane"/>
    <property type="evidence" value="ECO:0007669"/>
    <property type="project" value="InterPro"/>
</dbReference>
<dbReference type="Pfam" id="PF13442">
    <property type="entry name" value="Cytochrome_CBB3"/>
    <property type="match status" value="1"/>
</dbReference>
<dbReference type="InterPro" id="IPR018391">
    <property type="entry name" value="PQQ_b-propeller_rpt"/>
</dbReference>
<evidence type="ECO:0000259" key="10">
    <source>
        <dbReference type="PROSITE" id="PS51007"/>
    </source>
</evidence>
<evidence type="ECO:0000256" key="4">
    <source>
        <dbReference type="ARBA" id="ARBA00022723"/>
    </source>
</evidence>
<comment type="cofactor">
    <cofactor evidence="1">
        <name>pyrroloquinoline quinone</name>
        <dbReference type="ChEBI" id="CHEBI:58442"/>
    </cofactor>
</comment>
<dbReference type="GO" id="GO:0008876">
    <property type="term" value="F:quinoprotein glucose dehydrogenase activity"/>
    <property type="evidence" value="ECO:0007669"/>
    <property type="project" value="UniProtKB-EC"/>
</dbReference>
<sequence length="717" mass="78179">MDRIGTQYAATALAIAGTAIACMTAVSPAYAGPAKKNTDQKNVGWTAYNGQANGDHYSPLTQIDRNNVRRLKVAWSFDTGERGGLQTNPLIVGRRMFVYSPSEKVIALDATTGKILWTFDSGVKGEQPDRGMCYWTDGKESRLLASVMDHLYALDPETGKPILTFGENGSIDLRKNLSEADSSKTFAVMTTPGVLYRDLIITGFREPETRPAARGDIRAYDVRTGKLRWSFHTIPHPGEPGYESWPKDAWKTTGAANNWAGMALDEKRGIVYVPTGSAVSDFYGADRVGNDLYADTLLALEAKTGKLLWHFQGVHHDIWDRDFPSPPALVTVTRNGRRIDAVAQTSKLGYVYLFDRVTGTPLFPIEERPFPASDVPGEVASETQPIPAAPAPYARQRLTADMLTQRTPEAHAWALAQFKKLRSNGQFIPFAADKQTVIFPGFDGGGEWGGPAIDPRSGVIYVNSNDVAWTGGLTPNVQSGNAGEDIYNRDCSLCHGDDREGSPPAFPELTNIDKRLSDADILKVLREGRGRMPSFTDLNDAQLLDLLRFLHAGPEQPSADEKEVASRSVTAEGAARYRFTGYRKLLDPDGYPAIAPPWGTLNAIDLNTGRYLWKIPFGQYPALAAKGMADTGSENYGGPVLTASGVLFIGATIYDRKIRAYNSESGTLLWEAELPYSGVATPATYMVDSKQYVVIATSGLRDPKGPQGAAYVAFSLH</sequence>
<dbReference type="InterPro" id="IPR036909">
    <property type="entry name" value="Cyt_c-like_dom_sf"/>
</dbReference>